<dbReference type="PANTHER" id="PTHR11686">
    <property type="entry name" value="GAMMA GLUTAMYL TRANSPEPTIDASE"/>
    <property type="match status" value="1"/>
</dbReference>
<feature type="binding site" evidence="7">
    <location>
        <begin position="452"/>
        <end position="454"/>
    </location>
    <ligand>
        <name>L-glutamate</name>
        <dbReference type="ChEBI" id="CHEBI:29985"/>
    </ligand>
</feature>
<comment type="similarity">
    <text evidence="4">Belongs to the gamma-glutamyltransferase family.</text>
</comment>
<dbReference type="AlphaFoldDB" id="W6MJ73"/>
<dbReference type="GeneID" id="34519690"/>
<evidence type="ECO:0000256" key="7">
    <source>
        <dbReference type="PIRSR" id="PIRSR600101-2"/>
    </source>
</evidence>
<dbReference type="PRINTS" id="PR01210">
    <property type="entry name" value="GGTRANSPTASE"/>
</dbReference>
<dbReference type="Gene3D" id="3.60.20.40">
    <property type="match status" value="1"/>
</dbReference>
<keyword evidence="8" id="KW-0378">Hydrolase</keyword>
<dbReference type="InterPro" id="IPR029055">
    <property type="entry name" value="Ntn_hydrolases_N"/>
</dbReference>
<proteinExistence type="inferred from homology"/>
<dbReference type="HOGENOM" id="CLU_014813_4_0_1"/>
<dbReference type="RefSeq" id="XP_022458302.1">
    <property type="nucleotide sequence ID" value="XM_022602503.1"/>
</dbReference>
<reference evidence="9" key="2">
    <citation type="submission" date="2014-02" db="EMBL/GenBank/DDBJ databases">
        <title>Complete DNA sequence of /Kuraishia capsulata/ illustrates novel genomic features among budding yeasts (/Saccharomycotina/).</title>
        <authorList>
            <person name="Morales L."/>
            <person name="Noel B."/>
            <person name="Porcel B."/>
            <person name="Marcet-Houben M."/>
            <person name="Hullo M-F."/>
            <person name="Sacerdot C."/>
            <person name="Tekaia F."/>
            <person name="Leh-Louis V."/>
            <person name="Despons L."/>
            <person name="Khanna V."/>
            <person name="Aury J-M."/>
            <person name="Barbe V."/>
            <person name="Couloux A."/>
            <person name="Labadie K."/>
            <person name="Pelletier E."/>
            <person name="Souciet J-L."/>
            <person name="Boekhout T."/>
            <person name="Gabaldon T."/>
            <person name="Wincker P."/>
            <person name="Dujon B."/>
        </authorList>
    </citation>
    <scope>NUCLEOTIDE SEQUENCE</scope>
    <source>
        <strain evidence="9">CBS 1993</strain>
    </source>
</reference>
<evidence type="ECO:0000256" key="5">
    <source>
        <dbReference type="ARBA" id="ARBA00047417"/>
    </source>
</evidence>
<dbReference type="SUPFAM" id="SSF56235">
    <property type="entry name" value="N-terminal nucleophile aminohydrolases (Ntn hydrolases)"/>
    <property type="match status" value="1"/>
</dbReference>
<comment type="catalytic activity">
    <reaction evidence="5 8">
        <text>an N-terminal (5-L-glutamyl)-[peptide] + an alpha-amino acid = 5-L-glutamyl amino acid + an N-terminal L-alpha-aminoacyl-[peptide]</text>
        <dbReference type="Rhea" id="RHEA:23904"/>
        <dbReference type="Rhea" id="RHEA-COMP:9780"/>
        <dbReference type="Rhea" id="RHEA-COMP:9795"/>
        <dbReference type="ChEBI" id="CHEBI:77644"/>
        <dbReference type="ChEBI" id="CHEBI:78597"/>
        <dbReference type="ChEBI" id="CHEBI:78599"/>
        <dbReference type="ChEBI" id="CHEBI:78608"/>
        <dbReference type="EC" id="2.3.2.2"/>
    </reaction>
</comment>
<keyword evidence="10" id="KW-1185">Reference proteome</keyword>
<dbReference type="GO" id="GO:0036374">
    <property type="term" value="F:glutathione hydrolase activity"/>
    <property type="evidence" value="ECO:0007669"/>
    <property type="project" value="UniProtKB-UniRule"/>
</dbReference>
<dbReference type="NCBIfam" id="TIGR00066">
    <property type="entry name" value="g_glut_trans"/>
    <property type="match status" value="1"/>
</dbReference>
<dbReference type="UniPathway" id="UPA00204"/>
<dbReference type="FunFam" id="3.60.20.40:FF:000001">
    <property type="entry name" value="Gamma-glutamyltranspeptidase 1"/>
    <property type="match status" value="1"/>
</dbReference>
<dbReference type="GO" id="GO:0000324">
    <property type="term" value="C:fungal-type vacuole"/>
    <property type="evidence" value="ECO:0007669"/>
    <property type="project" value="EnsemblFungi"/>
</dbReference>
<organism evidence="9 10">
    <name type="scientific">Kuraishia capsulata CBS 1993</name>
    <dbReference type="NCBI Taxonomy" id="1382522"/>
    <lineage>
        <taxon>Eukaryota</taxon>
        <taxon>Fungi</taxon>
        <taxon>Dikarya</taxon>
        <taxon>Ascomycota</taxon>
        <taxon>Saccharomycotina</taxon>
        <taxon>Pichiomycetes</taxon>
        <taxon>Pichiales</taxon>
        <taxon>Pichiaceae</taxon>
        <taxon>Kuraishia</taxon>
    </lineage>
</organism>
<evidence type="ECO:0000256" key="1">
    <source>
        <dbReference type="ARBA" id="ARBA00001049"/>
    </source>
</evidence>
<dbReference type="GO" id="GO:0005886">
    <property type="term" value="C:plasma membrane"/>
    <property type="evidence" value="ECO:0007669"/>
    <property type="project" value="TreeGrafter"/>
</dbReference>
<evidence type="ECO:0000256" key="6">
    <source>
        <dbReference type="PIRSR" id="PIRSR600101-1"/>
    </source>
</evidence>
<keyword evidence="8" id="KW-0012">Acyltransferase</keyword>
<reference evidence="9" key="1">
    <citation type="submission" date="2013-12" db="EMBL/GenBank/DDBJ databases">
        <authorList>
            <person name="Genoscope - CEA"/>
        </authorList>
    </citation>
    <scope>NUCLEOTIDE SEQUENCE</scope>
    <source>
        <strain evidence="9">CBS 1993</strain>
    </source>
</reference>
<dbReference type="MEROPS" id="T03.012"/>
<evidence type="ECO:0000313" key="9">
    <source>
        <dbReference type="EMBL" id="CDK26296.1"/>
    </source>
</evidence>
<dbReference type="InterPro" id="IPR043138">
    <property type="entry name" value="GGT_lsub"/>
</dbReference>
<comment type="catalytic activity">
    <reaction evidence="1 8">
        <text>an S-substituted glutathione + H2O = an S-substituted L-cysteinylglycine + L-glutamate</text>
        <dbReference type="Rhea" id="RHEA:59468"/>
        <dbReference type="ChEBI" id="CHEBI:15377"/>
        <dbReference type="ChEBI" id="CHEBI:29985"/>
        <dbReference type="ChEBI" id="CHEBI:90779"/>
        <dbReference type="ChEBI" id="CHEBI:143103"/>
        <dbReference type="EC" id="3.4.19.13"/>
    </reaction>
</comment>
<keyword evidence="8" id="KW-0808">Transferase</keyword>
<dbReference type="Pfam" id="PF01019">
    <property type="entry name" value="G_glu_transpept"/>
    <property type="match status" value="1"/>
</dbReference>
<dbReference type="PANTHER" id="PTHR11686:SF9">
    <property type="entry name" value="RE13973P"/>
    <property type="match status" value="1"/>
</dbReference>
<feature type="active site" description="Nucleophile" evidence="6">
    <location>
        <position position="434"/>
    </location>
</feature>
<dbReference type="EMBL" id="HG793127">
    <property type="protein sequence ID" value="CDK26296.1"/>
    <property type="molecule type" value="Genomic_DNA"/>
</dbReference>
<gene>
    <name evidence="9" type="ORF">KUCA_T00002267001</name>
</gene>
<protein>
    <recommendedName>
        <fullName evidence="8">Glutathione hydrolase</fullName>
        <ecNumber evidence="8">2.3.2.2</ecNumber>
        <ecNumber evidence="8">3.4.19.13</ecNumber>
    </recommendedName>
    <alternativeName>
        <fullName evidence="8">Gamma-glutamyltransferase</fullName>
    </alternativeName>
    <alternativeName>
        <fullName evidence="8">Gamma-glutamyltranspeptidase</fullName>
    </alternativeName>
</protein>
<evidence type="ECO:0000256" key="8">
    <source>
        <dbReference type="RuleBase" id="RU368068"/>
    </source>
</evidence>
<name>W6MJ73_9ASCO</name>
<evidence type="ECO:0000256" key="2">
    <source>
        <dbReference type="ARBA" id="ARBA00001089"/>
    </source>
</evidence>
<feature type="binding site" evidence="7">
    <location>
        <position position="528"/>
    </location>
    <ligand>
        <name>L-glutamate</name>
        <dbReference type="ChEBI" id="CHEBI:29985"/>
    </ligand>
</feature>
<dbReference type="EC" id="2.3.2.2" evidence="8"/>
<dbReference type="OrthoDB" id="1081007at2759"/>
<comment type="catalytic activity">
    <reaction evidence="2 8">
        <text>glutathione + H2O = L-cysteinylglycine + L-glutamate</text>
        <dbReference type="Rhea" id="RHEA:28807"/>
        <dbReference type="ChEBI" id="CHEBI:15377"/>
        <dbReference type="ChEBI" id="CHEBI:29985"/>
        <dbReference type="ChEBI" id="CHEBI:57925"/>
        <dbReference type="ChEBI" id="CHEBI:61694"/>
        <dbReference type="EC" id="3.4.19.13"/>
    </reaction>
</comment>
<feature type="binding site" evidence="7">
    <location>
        <position position="476"/>
    </location>
    <ligand>
        <name>L-glutamate</name>
        <dbReference type="ChEBI" id="CHEBI:29985"/>
    </ligand>
</feature>
<dbReference type="InterPro" id="IPR000101">
    <property type="entry name" value="GGT_peptidase"/>
</dbReference>
<dbReference type="GO" id="GO:0006805">
    <property type="term" value="P:xenobiotic metabolic process"/>
    <property type="evidence" value="ECO:0007669"/>
    <property type="project" value="EnsemblFungi"/>
</dbReference>
<dbReference type="Proteomes" id="UP000019384">
    <property type="component" value="Unassembled WGS sequence"/>
</dbReference>
<dbReference type="STRING" id="1382522.W6MJ73"/>
<dbReference type="EC" id="3.4.19.13" evidence="8"/>
<dbReference type="GO" id="GO:0103068">
    <property type="term" value="F:leukotriene C4 gamma-glutamyl transferase activity"/>
    <property type="evidence" value="ECO:0007669"/>
    <property type="project" value="UniProtKB-EC"/>
</dbReference>
<comment type="pathway">
    <text evidence="3 8">Sulfur metabolism; glutathione metabolism.</text>
</comment>
<dbReference type="InterPro" id="IPR043137">
    <property type="entry name" value="GGT_ssub_C"/>
</dbReference>
<feature type="binding site" evidence="7">
    <location>
        <begin position="504"/>
        <end position="505"/>
    </location>
    <ligand>
        <name>L-glutamate</name>
        <dbReference type="ChEBI" id="CHEBI:29985"/>
    </ligand>
</feature>
<evidence type="ECO:0000256" key="3">
    <source>
        <dbReference type="ARBA" id="ARBA00005115"/>
    </source>
</evidence>
<sequence length="624" mass="68953">MTLSSESSPLLLRSFPRLRAKRSNAKKWIPAALLTLGILSLVCYGHGRSFKKHPPEYRIPDLGSPTWSPSLEQLVIAENGTVASDVKVCSQMGVDILKRGGFAADAAVTVALCIGTINSMSSGIGGGCFITSKKFGTPGAISIDAREMAPAKAHRDMFKGREDDAKVGGLAVATPGELKGLFELYSRHGSGNLEWADLVMPVADLAREGWIADPILEFSLWNERDYILKHPRNWAWAFNEKGRLVTQGDHVKREAYSKTLEAIARNGSSDIFYDSEGPLVEGMVTTVRQSGGILEADDFAKYQARVEPALEIETFNRDQYRVFTSNGASSGLSLMAGLQIMNHYEDQSQSDYGVNETQRLVETMKWMGTVRSNLGDVSPYCENETEIAEHHNRYAKFSSAEWARQTQQKIDDNHTLKSWRDYHPAYQMNDPHGTSHFSVVDKFGNAVGMTTTVNLLFGSKVCDPTTGIILNDEMDDFSLPTAPNAFGLEPSIFNFIEPYKRPLSSCSPTVVVDRLTGKPDLVIGAAGGSHITPAVLQAIIRTYHYNLTMLETIAFPRIHHQLLPNEVALEIPAEESVKEELELRGHEVIFETHRTAMNGIRNAGDGVWHAVSDFWRKKGVPVGY</sequence>
<comment type="function">
    <text evidence="8">Cleaves the gamma-glutamyl peptide bond of glutathione and glutathione conjugates.</text>
</comment>
<dbReference type="Gene3D" id="1.10.246.130">
    <property type="match status" value="1"/>
</dbReference>
<dbReference type="GO" id="GO:0006751">
    <property type="term" value="P:glutathione catabolic process"/>
    <property type="evidence" value="ECO:0007669"/>
    <property type="project" value="UniProtKB-UniRule"/>
</dbReference>
<feature type="binding site" evidence="7">
    <location>
        <position position="146"/>
    </location>
    <ligand>
        <name>L-glutamate</name>
        <dbReference type="ChEBI" id="CHEBI:29985"/>
    </ligand>
</feature>
<accession>W6MJ73</accession>
<evidence type="ECO:0000313" key="10">
    <source>
        <dbReference type="Proteomes" id="UP000019384"/>
    </source>
</evidence>
<evidence type="ECO:0000256" key="4">
    <source>
        <dbReference type="ARBA" id="ARBA00009381"/>
    </source>
</evidence>